<dbReference type="Gene3D" id="3.10.129.10">
    <property type="entry name" value="Hotdog Thioesterase"/>
    <property type="match status" value="1"/>
</dbReference>
<dbReference type="InterPro" id="IPR029069">
    <property type="entry name" value="HotDog_dom_sf"/>
</dbReference>
<dbReference type="PANTHER" id="PTHR31793">
    <property type="entry name" value="4-HYDROXYBENZOYL-COA THIOESTERASE FAMILY MEMBER"/>
    <property type="match status" value="1"/>
</dbReference>
<sequence>MANVPARRSLVPLYSGTVTEREPFRVEIKVRHYELDTLGHLNHAVYHSYGEVARTEAFEQAGGAALREQNLAPVLLESHIVFRREIRAGETVHVGCEAKFGTGKTFQMINNIHKADGTLSAEITCTLGLMDLGRRKLVEDPRGHCERAGLDISVLTAE</sequence>
<name>A0ABP7JQN0_9PSEU</name>
<comment type="caution">
    <text evidence="1">The sequence shown here is derived from an EMBL/GenBank/DDBJ whole genome shotgun (WGS) entry which is preliminary data.</text>
</comment>
<dbReference type="Proteomes" id="UP001501624">
    <property type="component" value="Unassembled WGS sequence"/>
</dbReference>
<accession>A0ABP7JQN0</accession>
<dbReference type="Pfam" id="PF13279">
    <property type="entry name" value="4HBT_2"/>
    <property type="match status" value="1"/>
</dbReference>
<organism evidence="1 2">
    <name type="scientific">Amycolatopsis tucumanensis</name>
    <dbReference type="NCBI Taxonomy" id="401106"/>
    <lineage>
        <taxon>Bacteria</taxon>
        <taxon>Bacillati</taxon>
        <taxon>Actinomycetota</taxon>
        <taxon>Actinomycetes</taxon>
        <taxon>Pseudonocardiales</taxon>
        <taxon>Pseudonocardiaceae</taxon>
        <taxon>Amycolatopsis</taxon>
    </lineage>
</organism>
<dbReference type="SUPFAM" id="SSF54637">
    <property type="entry name" value="Thioesterase/thiol ester dehydrase-isomerase"/>
    <property type="match status" value="1"/>
</dbReference>
<reference evidence="2" key="1">
    <citation type="journal article" date="2019" name="Int. J. Syst. Evol. Microbiol.">
        <title>The Global Catalogue of Microorganisms (GCM) 10K type strain sequencing project: providing services to taxonomists for standard genome sequencing and annotation.</title>
        <authorList>
            <consortium name="The Broad Institute Genomics Platform"/>
            <consortium name="The Broad Institute Genome Sequencing Center for Infectious Disease"/>
            <person name="Wu L."/>
            <person name="Ma J."/>
        </authorList>
    </citation>
    <scope>NUCLEOTIDE SEQUENCE [LARGE SCALE GENOMIC DNA]</scope>
    <source>
        <strain evidence="2">JCM 17017</strain>
    </source>
</reference>
<dbReference type="PANTHER" id="PTHR31793:SF24">
    <property type="entry name" value="LONG-CHAIN ACYL-COA THIOESTERASE FADM"/>
    <property type="match status" value="1"/>
</dbReference>
<keyword evidence="2" id="KW-1185">Reference proteome</keyword>
<dbReference type="InterPro" id="IPR050563">
    <property type="entry name" value="4-hydroxybenzoyl-CoA_TE"/>
</dbReference>
<evidence type="ECO:0000313" key="2">
    <source>
        <dbReference type="Proteomes" id="UP001501624"/>
    </source>
</evidence>
<evidence type="ECO:0000313" key="1">
    <source>
        <dbReference type="EMBL" id="GAA3851561.1"/>
    </source>
</evidence>
<proteinExistence type="predicted"/>
<gene>
    <name evidence="1" type="ORF">GCM10022380_81930</name>
</gene>
<dbReference type="EMBL" id="BAABCM010000019">
    <property type="protein sequence ID" value="GAA3851561.1"/>
    <property type="molecule type" value="Genomic_DNA"/>
</dbReference>
<dbReference type="CDD" id="cd00586">
    <property type="entry name" value="4HBT"/>
    <property type="match status" value="1"/>
</dbReference>
<protein>
    <submittedName>
        <fullName evidence="1">Acyl-CoA thioesterase</fullName>
    </submittedName>
</protein>